<dbReference type="EMBL" id="JAHRHJ020000011">
    <property type="protein sequence ID" value="KAH9295595.1"/>
    <property type="molecule type" value="Genomic_DNA"/>
</dbReference>
<dbReference type="PANTHER" id="PTHR46369">
    <property type="entry name" value="PROTEIN CELLULOSE SYNTHASE INTERACTIVE 1"/>
    <property type="match status" value="1"/>
</dbReference>
<dbReference type="InterPro" id="IPR016024">
    <property type="entry name" value="ARM-type_fold"/>
</dbReference>
<sequence length="292" mass="31252">MGTVNQLIAVLRLGSRGARYNATRALQGLFESENIKNADVARQAIKPLVEMLSVGLEKEQQAAIGTLIKLSSQSTSKALAIADAEVNPIESIYRIFTSFCSLELKEDTTLLCSVLFANSRVRATSAASDCIQPLVELISINSNSIQEVSVRALNNLLDDEQQAEVVAAHGAVVLLVGLVGGTNYPFLEAAISALVKLGKDRPLCKLDMVKARVIDAILEILPDALNSLCGSIAEVICILKNNSSIAKSAAAARVVEPLFLCLTHPELSTWGQHRALQALVNILEKPQSLANL</sequence>
<name>A0AA38C960_TAXCH</name>
<comment type="caution">
    <text evidence="2">The sequence shown here is derived from an EMBL/GenBank/DDBJ whole genome shotgun (WGS) entry which is preliminary data.</text>
</comment>
<dbReference type="InterPro" id="IPR000225">
    <property type="entry name" value="Armadillo"/>
</dbReference>
<dbReference type="GO" id="GO:0008017">
    <property type="term" value="F:microtubule binding"/>
    <property type="evidence" value="ECO:0007669"/>
    <property type="project" value="InterPro"/>
</dbReference>
<gene>
    <name evidence="2" type="ORF">KI387_039183</name>
</gene>
<organism evidence="2 3">
    <name type="scientific">Taxus chinensis</name>
    <name type="common">Chinese yew</name>
    <name type="synonym">Taxus wallichiana var. chinensis</name>
    <dbReference type="NCBI Taxonomy" id="29808"/>
    <lineage>
        <taxon>Eukaryota</taxon>
        <taxon>Viridiplantae</taxon>
        <taxon>Streptophyta</taxon>
        <taxon>Embryophyta</taxon>
        <taxon>Tracheophyta</taxon>
        <taxon>Spermatophyta</taxon>
        <taxon>Pinopsida</taxon>
        <taxon>Pinidae</taxon>
        <taxon>Conifers II</taxon>
        <taxon>Cupressales</taxon>
        <taxon>Taxaceae</taxon>
        <taxon>Taxus</taxon>
    </lineage>
</organism>
<dbReference type="GO" id="GO:2001006">
    <property type="term" value="P:regulation of cellulose biosynthetic process"/>
    <property type="evidence" value="ECO:0007669"/>
    <property type="project" value="InterPro"/>
</dbReference>
<dbReference type="SUPFAM" id="SSF48371">
    <property type="entry name" value="ARM repeat"/>
    <property type="match status" value="1"/>
</dbReference>
<proteinExistence type="predicted"/>
<dbReference type="InterPro" id="IPR011989">
    <property type="entry name" value="ARM-like"/>
</dbReference>
<reference evidence="2 3" key="1">
    <citation type="journal article" date="2021" name="Nat. Plants">
        <title>The Taxus genome provides insights into paclitaxel biosynthesis.</title>
        <authorList>
            <person name="Xiong X."/>
            <person name="Gou J."/>
            <person name="Liao Q."/>
            <person name="Li Y."/>
            <person name="Zhou Q."/>
            <person name="Bi G."/>
            <person name="Li C."/>
            <person name="Du R."/>
            <person name="Wang X."/>
            <person name="Sun T."/>
            <person name="Guo L."/>
            <person name="Liang H."/>
            <person name="Lu P."/>
            <person name="Wu Y."/>
            <person name="Zhang Z."/>
            <person name="Ro D.K."/>
            <person name="Shang Y."/>
            <person name="Huang S."/>
            <person name="Yan J."/>
        </authorList>
    </citation>
    <scope>NUCLEOTIDE SEQUENCE [LARGE SCALE GENOMIC DNA]</scope>
    <source>
        <strain evidence="2">Ta-2019</strain>
    </source>
</reference>
<feature type="non-terminal residue" evidence="2">
    <location>
        <position position="292"/>
    </location>
</feature>
<feature type="repeat" description="ARM" evidence="1">
    <location>
        <begin position="129"/>
        <end position="171"/>
    </location>
</feature>
<accession>A0AA38C960</accession>
<dbReference type="GO" id="GO:0010330">
    <property type="term" value="C:cellulose synthase complex"/>
    <property type="evidence" value="ECO:0007669"/>
    <property type="project" value="InterPro"/>
</dbReference>
<dbReference type="InterPro" id="IPR044297">
    <property type="entry name" value="CSI1/2/3"/>
</dbReference>
<dbReference type="PANTHER" id="PTHR46369:SF1">
    <property type="entry name" value="PROTEIN CELLULOSE SYNTHASE INTERACTIVE 3"/>
    <property type="match status" value="1"/>
</dbReference>
<evidence type="ECO:0000313" key="3">
    <source>
        <dbReference type="Proteomes" id="UP000824469"/>
    </source>
</evidence>
<evidence type="ECO:0000313" key="2">
    <source>
        <dbReference type="EMBL" id="KAH9295595.1"/>
    </source>
</evidence>
<dbReference type="PROSITE" id="PS50176">
    <property type="entry name" value="ARM_REPEAT"/>
    <property type="match status" value="1"/>
</dbReference>
<dbReference type="GO" id="GO:0051211">
    <property type="term" value="P:anisotropic cell growth"/>
    <property type="evidence" value="ECO:0007669"/>
    <property type="project" value="InterPro"/>
</dbReference>
<dbReference type="Gene3D" id="1.25.10.10">
    <property type="entry name" value="Leucine-rich Repeat Variant"/>
    <property type="match status" value="2"/>
</dbReference>
<keyword evidence="3" id="KW-1185">Reference proteome</keyword>
<dbReference type="Pfam" id="PF00514">
    <property type="entry name" value="Arm"/>
    <property type="match status" value="1"/>
</dbReference>
<dbReference type="SMART" id="SM00185">
    <property type="entry name" value="ARM"/>
    <property type="match status" value="3"/>
</dbReference>
<evidence type="ECO:0000256" key="1">
    <source>
        <dbReference type="PROSITE-ProRule" id="PRU00259"/>
    </source>
</evidence>
<dbReference type="Proteomes" id="UP000824469">
    <property type="component" value="Unassembled WGS sequence"/>
</dbReference>
<protein>
    <submittedName>
        <fullName evidence="2">Uncharacterized protein</fullName>
    </submittedName>
</protein>
<dbReference type="AlphaFoldDB" id="A0AA38C960"/>